<feature type="domain" description="G" evidence="4">
    <location>
        <begin position="31"/>
        <end position="167"/>
    </location>
</feature>
<dbReference type="Pfam" id="PF01926">
    <property type="entry name" value="MMR_HSR1"/>
    <property type="match status" value="1"/>
</dbReference>
<feature type="compositionally biased region" description="Basic and acidic residues" evidence="2">
    <location>
        <begin position="625"/>
        <end position="681"/>
    </location>
</feature>
<keyword evidence="3" id="KW-1133">Transmembrane helix</keyword>
<dbReference type="PROSITE" id="PS00675">
    <property type="entry name" value="SIGMA54_INTERACT_1"/>
    <property type="match status" value="1"/>
</dbReference>
<gene>
    <name evidence="6" type="ORF">PHAECO_LOCUS9975</name>
</gene>
<dbReference type="InterPro" id="IPR058519">
    <property type="entry name" value="DUF8206"/>
</dbReference>
<protein>
    <recommendedName>
        <fullName evidence="8">G domain-containing protein</fullName>
    </recommendedName>
</protein>
<feature type="transmembrane region" description="Helical" evidence="3">
    <location>
        <begin position="931"/>
        <end position="954"/>
    </location>
</feature>
<dbReference type="Proteomes" id="UP001153737">
    <property type="component" value="Chromosome 6"/>
</dbReference>
<evidence type="ECO:0000259" key="5">
    <source>
        <dbReference type="Pfam" id="PF26633"/>
    </source>
</evidence>
<dbReference type="CDD" id="cd00882">
    <property type="entry name" value="Ras_like_GTPase"/>
    <property type="match status" value="1"/>
</dbReference>
<dbReference type="Pfam" id="PF26633">
    <property type="entry name" value="DUF8206"/>
    <property type="match status" value="1"/>
</dbReference>
<dbReference type="PANTHER" id="PTHR32046">
    <property type="entry name" value="G DOMAIN-CONTAINING PROTEIN"/>
    <property type="match status" value="1"/>
</dbReference>
<feature type="compositionally biased region" description="Polar residues" evidence="2">
    <location>
        <begin position="719"/>
        <end position="741"/>
    </location>
</feature>
<dbReference type="AlphaFoldDB" id="A0A9N9SHX0"/>
<reference evidence="6" key="1">
    <citation type="submission" date="2022-01" db="EMBL/GenBank/DDBJ databases">
        <authorList>
            <person name="King R."/>
        </authorList>
    </citation>
    <scope>NUCLEOTIDE SEQUENCE</scope>
</reference>
<feature type="compositionally biased region" description="Basic and acidic residues" evidence="2">
    <location>
        <begin position="701"/>
        <end position="716"/>
    </location>
</feature>
<evidence type="ECO:0008006" key="8">
    <source>
        <dbReference type="Google" id="ProtNLM"/>
    </source>
</evidence>
<feature type="domain" description="DUF8206" evidence="5">
    <location>
        <begin position="359"/>
        <end position="437"/>
    </location>
</feature>
<feature type="compositionally biased region" description="Pro residues" evidence="2">
    <location>
        <begin position="752"/>
        <end position="761"/>
    </location>
</feature>
<feature type="coiled-coil region" evidence="1">
    <location>
        <begin position="529"/>
        <end position="556"/>
    </location>
</feature>
<evidence type="ECO:0000256" key="1">
    <source>
        <dbReference type="SAM" id="Coils"/>
    </source>
</evidence>
<dbReference type="GO" id="GO:0005525">
    <property type="term" value="F:GTP binding"/>
    <property type="evidence" value="ECO:0007669"/>
    <property type="project" value="InterPro"/>
</dbReference>
<keyword evidence="3" id="KW-0472">Membrane</keyword>
<feature type="compositionally biased region" description="Basic and acidic residues" evidence="2">
    <location>
        <begin position="871"/>
        <end position="886"/>
    </location>
</feature>
<dbReference type="InterPro" id="IPR027417">
    <property type="entry name" value="P-loop_NTPase"/>
</dbReference>
<reference evidence="6" key="2">
    <citation type="submission" date="2022-10" db="EMBL/GenBank/DDBJ databases">
        <authorList>
            <consortium name="ENA_rothamsted_submissions"/>
            <consortium name="culmorum"/>
            <person name="King R."/>
        </authorList>
    </citation>
    <scope>NUCLEOTIDE SEQUENCE</scope>
</reference>
<dbReference type="EMBL" id="OU896712">
    <property type="protein sequence ID" value="CAG9822988.1"/>
    <property type="molecule type" value="Genomic_DNA"/>
</dbReference>
<dbReference type="Gene3D" id="3.40.50.300">
    <property type="entry name" value="P-loop containing nucleotide triphosphate hydrolases"/>
    <property type="match status" value="1"/>
</dbReference>
<dbReference type="PANTHER" id="PTHR32046:SF11">
    <property type="entry name" value="IMMUNE-ASSOCIATED NUCLEOTIDE-BINDING PROTEIN 10-LIKE"/>
    <property type="match status" value="1"/>
</dbReference>
<evidence type="ECO:0000259" key="4">
    <source>
        <dbReference type="Pfam" id="PF01926"/>
    </source>
</evidence>
<evidence type="ECO:0000256" key="2">
    <source>
        <dbReference type="SAM" id="MobiDB-lite"/>
    </source>
</evidence>
<feature type="region of interest" description="Disordered" evidence="2">
    <location>
        <begin position="614"/>
        <end position="889"/>
    </location>
</feature>
<evidence type="ECO:0000256" key="3">
    <source>
        <dbReference type="SAM" id="Phobius"/>
    </source>
</evidence>
<organism evidence="6 7">
    <name type="scientific">Phaedon cochleariae</name>
    <name type="common">Mustard beetle</name>
    <dbReference type="NCBI Taxonomy" id="80249"/>
    <lineage>
        <taxon>Eukaryota</taxon>
        <taxon>Metazoa</taxon>
        <taxon>Ecdysozoa</taxon>
        <taxon>Arthropoda</taxon>
        <taxon>Hexapoda</taxon>
        <taxon>Insecta</taxon>
        <taxon>Pterygota</taxon>
        <taxon>Neoptera</taxon>
        <taxon>Endopterygota</taxon>
        <taxon>Coleoptera</taxon>
        <taxon>Polyphaga</taxon>
        <taxon>Cucujiformia</taxon>
        <taxon>Chrysomeloidea</taxon>
        <taxon>Chrysomelidae</taxon>
        <taxon>Chrysomelinae</taxon>
        <taxon>Chrysomelini</taxon>
        <taxon>Phaedon</taxon>
    </lineage>
</organism>
<name>A0A9N9SHX0_PHACE</name>
<dbReference type="OrthoDB" id="2386367at2759"/>
<keyword evidence="1" id="KW-0175">Coiled coil</keyword>
<evidence type="ECO:0000313" key="7">
    <source>
        <dbReference type="Proteomes" id="UP001153737"/>
    </source>
</evidence>
<keyword evidence="3" id="KW-0812">Transmembrane</keyword>
<feature type="compositionally biased region" description="Polar residues" evidence="2">
    <location>
        <begin position="837"/>
        <end position="853"/>
    </location>
</feature>
<evidence type="ECO:0000313" key="6">
    <source>
        <dbReference type="EMBL" id="CAG9822988.1"/>
    </source>
</evidence>
<feature type="compositionally biased region" description="Low complexity" evidence="2">
    <location>
        <begin position="762"/>
        <end position="794"/>
    </location>
</feature>
<keyword evidence="7" id="KW-1185">Reference proteome</keyword>
<proteinExistence type="predicted"/>
<dbReference type="InterPro" id="IPR025662">
    <property type="entry name" value="Sigma_54_int_dom_ATP-bd_1"/>
</dbReference>
<sequence length="957" mass="110170">MSSSDDSDFEERIKKLDINEKNNDTDLEINILLLGETGVGKSTFINAIGNYFSQKYFRNAEDNGVSVVIPTIYDITDKNNKTHKIKLGKKIKDGNECLEVGESATQEVRTYVFPIWKGRVKVRLIDTPGIGDTRGVEKDQANCENILHYLKTLDKLHAICFLLKPTQARETIYFKYCMHQLLSMFDKTACKNIFFLFTSTRGSDYTPGDTLRILEKIVQSIKEKSEDVKISTDKNVYCFDNEAFKYLGAVEKKVKFDASIKEVNLNSWKKSATNAHSLITQLQRGSPTPYSPDNLLAINFNRRMLFFFSKLLAEISQIIEDNLTVLIRLQVNKDAETTEIENMKKSQTKKVVDVEKSKVCQPVTVCSDKKCADIFWVDGVPKWHYKVICHGTCLEVSNVRMEIVGCPQLLNCHAISQQTRKCVQCGCDYSVHMHVDYITRVTEKNVLDDKTRNIIAGKESILDNSSELIEDISIKNVELQSEYETLQTFAAGLANFLEKNAIVSFNGSFKEYIVYLINQKRSSGDSSANKSSVDELKNLQKQYEEIEKIFEEAQKNPKQSVDIDVQNFEEHIKTLLVLKHNSKEIKEFCDLEKNAREKRVSVKEYVHPDYYEGDEDVRKGARNKNKFDQKRDGNKQDGRDKKYQDRRHVNEERDKNERDSRNRNDRQSNRDRNDYQQRGRPSEQQPSPSNYPPPLMSLEAHGGDHYRTNRDHRYPPRDQQPSTSEAFKVNVNLTHTDQPRNPTHYPPAGHHPYPPYNPPSYPYQGQSPHYPQQGQPPHYPHQGQPPHYPHQGQPPHYPHHDQPPNYPYQDQPPYYPPRGHAPHYHQPSPYQRPAPHDQNQTARSANYGNRQTWQNDRRDNQGQRGGQNRRGGPDRRGNGGRRERSGQRGAQTRLIMTLIKPYLKICKGHILGWLIQSTYTQILQALAKSSLSSLIVISCLGIAIPFLGYTDFFITKH</sequence>
<dbReference type="SUPFAM" id="SSF52540">
    <property type="entry name" value="P-loop containing nucleoside triphosphate hydrolases"/>
    <property type="match status" value="1"/>
</dbReference>
<dbReference type="InterPro" id="IPR006073">
    <property type="entry name" value="GTP-bd"/>
</dbReference>
<accession>A0A9N9SHX0</accession>